<dbReference type="InterPro" id="IPR010559">
    <property type="entry name" value="Sig_transdc_His_kin_internal"/>
</dbReference>
<proteinExistence type="predicted"/>
<dbReference type="PANTHER" id="PTHR34220">
    <property type="entry name" value="SENSOR HISTIDINE KINASE YPDA"/>
    <property type="match status" value="1"/>
</dbReference>
<dbReference type="InterPro" id="IPR003594">
    <property type="entry name" value="HATPase_dom"/>
</dbReference>
<evidence type="ECO:0000256" key="1">
    <source>
        <dbReference type="SAM" id="Phobius"/>
    </source>
</evidence>
<accession>A0A2K4ZHN8</accession>
<dbReference type="EMBL" id="OFSM01000013">
    <property type="protein sequence ID" value="SOY29975.1"/>
    <property type="molecule type" value="Genomic_DNA"/>
</dbReference>
<dbReference type="GO" id="GO:0016020">
    <property type="term" value="C:membrane"/>
    <property type="evidence" value="ECO:0007669"/>
    <property type="project" value="InterPro"/>
</dbReference>
<dbReference type="Pfam" id="PF06580">
    <property type="entry name" value="His_kinase"/>
    <property type="match status" value="1"/>
</dbReference>
<keyword evidence="1" id="KW-0812">Transmembrane</keyword>
<sequence>MKTVNVKKQFVKKNFLILFSAFVLPTLLLGSLMVYFSWRDVEHDARRRLENTVSLAAEHLNSLTDESKAVNVYIESNQLLSSLSRMMNSKAIQYPEMIAFRHFSSFINSIVYSNTLIDSIYLHLPNSLDRVYTSTGNFVFLDSLTDREWVDMLSSGGTGQWLCARVKTDYPFETPRQVLTVFNTFHNFEGGSVINFSAENIRQTYDSMLFYESQILFLLDSDNHILVHNARLPDEESNVWKEAFLDDTFVSRHLVHTGEYPEYGLRLVTAVPNRILYRSAIQNAQLTVTITLMIALITVVLAYILSLNSYHQLNQIVSLLDSAAKKEPLPEVEYNTRDMYSQILHNIIRIFLENNYLQIQLSERKLRLQTAQLQALQYQINPHFLYNTLQTINYEILALTKGRQTHANQMVENLSDIMRFSLESPSTFVTLDEELEHCRKYIEIQQARYENGFQVIWDTDESLAETRIPRLLLQPVVENAIVHGLKQTPGNGRIKITVRKKYREAAIEIRICDNGSGIPPDRLQEIRRRLQDSDLEYTSAHIGLPNCCQRLLLTYSPESMLHIHSKEGMGTVVWFRLPSS</sequence>
<keyword evidence="4" id="KW-0808">Transferase</keyword>
<keyword evidence="5" id="KW-1185">Reference proteome</keyword>
<evidence type="ECO:0000313" key="4">
    <source>
        <dbReference type="EMBL" id="SOY29975.1"/>
    </source>
</evidence>
<organism evidence="4 5">
    <name type="scientific">Acetatifactor muris</name>
    <dbReference type="NCBI Taxonomy" id="879566"/>
    <lineage>
        <taxon>Bacteria</taxon>
        <taxon>Bacillati</taxon>
        <taxon>Bacillota</taxon>
        <taxon>Clostridia</taxon>
        <taxon>Lachnospirales</taxon>
        <taxon>Lachnospiraceae</taxon>
        <taxon>Acetatifactor</taxon>
    </lineage>
</organism>
<keyword evidence="1" id="KW-1133">Transmembrane helix</keyword>
<dbReference type="SUPFAM" id="SSF55874">
    <property type="entry name" value="ATPase domain of HSP90 chaperone/DNA topoisomerase II/histidine kinase"/>
    <property type="match status" value="1"/>
</dbReference>
<dbReference type="InterPro" id="IPR036890">
    <property type="entry name" value="HATPase_C_sf"/>
</dbReference>
<evidence type="ECO:0000259" key="2">
    <source>
        <dbReference type="Pfam" id="PF02518"/>
    </source>
</evidence>
<dbReference type="PANTHER" id="PTHR34220:SF7">
    <property type="entry name" value="SENSOR HISTIDINE KINASE YPDA"/>
    <property type="match status" value="1"/>
</dbReference>
<name>A0A2K4ZHN8_9FIRM</name>
<feature type="domain" description="Signal transduction histidine kinase internal region" evidence="3">
    <location>
        <begin position="371"/>
        <end position="451"/>
    </location>
</feature>
<evidence type="ECO:0000259" key="3">
    <source>
        <dbReference type="Pfam" id="PF06580"/>
    </source>
</evidence>
<dbReference type="AlphaFoldDB" id="A0A2K4ZHN8"/>
<dbReference type="RefSeq" id="WP_172455121.1">
    <property type="nucleotide sequence ID" value="NZ_CANRXC010000017.1"/>
</dbReference>
<keyword evidence="1" id="KW-0472">Membrane</keyword>
<feature type="domain" description="Histidine kinase/HSP90-like ATPase" evidence="2">
    <location>
        <begin position="472"/>
        <end position="579"/>
    </location>
</feature>
<gene>
    <name evidence="4" type="ORF">AMURIS_02696</name>
</gene>
<dbReference type="EC" id="2.7.13.3" evidence="4"/>
<keyword evidence="4" id="KW-0418">Kinase</keyword>
<dbReference type="Gene3D" id="3.30.565.10">
    <property type="entry name" value="Histidine kinase-like ATPase, C-terminal domain"/>
    <property type="match status" value="1"/>
</dbReference>
<dbReference type="GO" id="GO:0000155">
    <property type="term" value="F:phosphorelay sensor kinase activity"/>
    <property type="evidence" value="ECO:0007669"/>
    <property type="project" value="InterPro"/>
</dbReference>
<dbReference type="InterPro" id="IPR050640">
    <property type="entry name" value="Bact_2-comp_sensor_kinase"/>
</dbReference>
<feature type="transmembrane region" description="Helical" evidence="1">
    <location>
        <begin position="15"/>
        <end position="38"/>
    </location>
</feature>
<protein>
    <submittedName>
        <fullName evidence="4">Putative sensor-like histidine kinase</fullName>
        <ecNumber evidence="4">2.7.13.3</ecNumber>
    </submittedName>
</protein>
<reference evidence="4 5" key="1">
    <citation type="submission" date="2018-01" db="EMBL/GenBank/DDBJ databases">
        <authorList>
            <person name="Gaut B.S."/>
            <person name="Morton B.R."/>
            <person name="Clegg M.T."/>
            <person name="Duvall M.R."/>
        </authorList>
    </citation>
    <scope>NUCLEOTIDE SEQUENCE [LARGE SCALE GENOMIC DNA]</scope>
    <source>
        <strain evidence="4">GP69</strain>
    </source>
</reference>
<evidence type="ECO:0000313" key="5">
    <source>
        <dbReference type="Proteomes" id="UP000236311"/>
    </source>
</evidence>
<dbReference type="Pfam" id="PF02518">
    <property type="entry name" value="HATPase_c"/>
    <property type="match status" value="1"/>
</dbReference>
<dbReference type="Proteomes" id="UP000236311">
    <property type="component" value="Unassembled WGS sequence"/>
</dbReference>
<feature type="transmembrane region" description="Helical" evidence="1">
    <location>
        <begin position="284"/>
        <end position="305"/>
    </location>
</feature>